<comment type="caution">
    <text evidence="1">The sequence shown here is derived from an EMBL/GenBank/DDBJ whole genome shotgun (WGS) entry which is preliminary data.</text>
</comment>
<gene>
    <name evidence="1" type="ORF">M9H77_14415</name>
</gene>
<sequence length="702" mass="75849">MPRNDGVCFTSCSLKLTPPHPPLAQLSNLQFTPQILINCLKNPPKFPIFNFNPNNSITQFLNNLREPQKFLNSIHFRPPLKSSLLCSASLAISQSNNGGNNNAESDSTGPTQKSSNPGSSSARPSIDQERVLISEVWVRNKDGEELERKDLESEALDALKASRPNSALTVREVQEDVHRIIASGYFSSCMPVAVDTRDGIRLVFQVEPNQDFQGLVCEGADALPSRFIEDAFRDGYGKIINIRHLDEVISSINGWYMERGLFGMVSGVEILSGGMLRLQVSEAEVNNIAIRFLDRTGEPTVGKTKPETILRQLTTKKGQVYSMFQGKRDVDTLLTMGIMEDVSIIPQPAGDTGKVDLTLNIVERKSGGGISAGGGISSGITSGPLAGLIGSCAIYHKNLFGKNQKLNLSLERGQIDSLFRINYTDPWIEGDDKRTSRSIMVQNSRTPGTLVHGNQPDNSSLTIGRVTAGIEYSRPFRPKWNGTAGFVFQHAGARDDKGNPVIRDFYSSPLTASGNTHDDMLLAKIETVYTGSGDPAASSMFAFNMDQGIPVWPEWLVFNRVNARARKGIVIGPTCLHFSLSGGHVVGNFPPHEAFAIGGTNSVRGYEEGAVGSGRSCVVGCGEISFPLTGPVEGVIFADYGTDLGSGPTVPGDPAGARLKPGSGYGYGLGIRVDSPLGPLRLEYALNDQKTGRFHFGVGLRN</sequence>
<accession>A0ACC0BN92</accession>
<organism evidence="1 2">
    <name type="scientific">Catharanthus roseus</name>
    <name type="common">Madagascar periwinkle</name>
    <name type="synonym">Vinca rosea</name>
    <dbReference type="NCBI Taxonomy" id="4058"/>
    <lineage>
        <taxon>Eukaryota</taxon>
        <taxon>Viridiplantae</taxon>
        <taxon>Streptophyta</taxon>
        <taxon>Embryophyta</taxon>
        <taxon>Tracheophyta</taxon>
        <taxon>Spermatophyta</taxon>
        <taxon>Magnoliopsida</taxon>
        <taxon>eudicotyledons</taxon>
        <taxon>Gunneridae</taxon>
        <taxon>Pentapetalae</taxon>
        <taxon>asterids</taxon>
        <taxon>lamiids</taxon>
        <taxon>Gentianales</taxon>
        <taxon>Apocynaceae</taxon>
        <taxon>Rauvolfioideae</taxon>
        <taxon>Vinceae</taxon>
        <taxon>Catharanthinae</taxon>
        <taxon>Catharanthus</taxon>
    </lineage>
</organism>
<evidence type="ECO:0000313" key="2">
    <source>
        <dbReference type="Proteomes" id="UP001060085"/>
    </source>
</evidence>
<name>A0ACC0BN92_CATRO</name>
<dbReference type="EMBL" id="CM044703">
    <property type="protein sequence ID" value="KAI5674051.1"/>
    <property type="molecule type" value="Genomic_DNA"/>
</dbReference>
<proteinExistence type="predicted"/>
<reference evidence="2" key="1">
    <citation type="journal article" date="2023" name="Nat. Plants">
        <title>Single-cell RNA sequencing provides a high-resolution roadmap for understanding the multicellular compartmentation of specialized metabolism.</title>
        <authorList>
            <person name="Sun S."/>
            <person name="Shen X."/>
            <person name="Li Y."/>
            <person name="Li Y."/>
            <person name="Wang S."/>
            <person name="Li R."/>
            <person name="Zhang H."/>
            <person name="Shen G."/>
            <person name="Guo B."/>
            <person name="Wei J."/>
            <person name="Xu J."/>
            <person name="St-Pierre B."/>
            <person name="Chen S."/>
            <person name="Sun C."/>
        </authorList>
    </citation>
    <scope>NUCLEOTIDE SEQUENCE [LARGE SCALE GENOMIC DNA]</scope>
</reference>
<keyword evidence="2" id="KW-1185">Reference proteome</keyword>
<dbReference type="Proteomes" id="UP001060085">
    <property type="component" value="Linkage Group LG03"/>
</dbReference>
<evidence type="ECO:0000313" key="1">
    <source>
        <dbReference type="EMBL" id="KAI5674051.1"/>
    </source>
</evidence>
<protein>
    <submittedName>
        <fullName evidence="1">Uncharacterized protein</fullName>
    </submittedName>
</protein>